<dbReference type="AlphaFoldDB" id="A0ABD0RBU1"/>
<protein>
    <submittedName>
        <fullName evidence="2">Uncharacterized protein</fullName>
    </submittedName>
</protein>
<dbReference type="EMBL" id="JAMKFB020000004">
    <property type="protein sequence ID" value="KAL0195357.1"/>
    <property type="molecule type" value="Genomic_DNA"/>
</dbReference>
<gene>
    <name evidence="2" type="ORF">M9458_008929</name>
</gene>
<dbReference type="Proteomes" id="UP001529510">
    <property type="component" value="Unassembled WGS sequence"/>
</dbReference>
<feature type="region of interest" description="Disordered" evidence="1">
    <location>
        <begin position="57"/>
        <end position="120"/>
    </location>
</feature>
<feature type="compositionally biased region" description="Polar residues" evidence="1">
    <location>
        <begin position="107"/>
        <end position="120"/>
    </location>
</feature>
<organism evidence="2 3">
    <name type="scientific">Cirrhinus mrigala</name>
    <name type="common">Mrigala</name>
    <dbReference type="NCBI Taxonomy" id="683832"/>
    <lineage>
        <taxon>Eukaryota</taxon>
        <taxon>Metazoa</taxon>
        <taxon>Chordata</taxon>
        <taxon>Craniata</taxon>
        <taxon>Vertebrata</taxon>
        <taxon>Euteleostomi</taxon>
        <taxon>Actinopterygii</taxon>
        <taxon>Neopterygii</taxon>
        <taxon>Teleostei</taxon>
        <taxon>Ostariophysi</taxon>
        <taxon>Cypriniformes</taxon>
        <taxon>Cyprinidae</taxon>
        <taxon>Labeoninae</taxon>
        <taxon>Labeonini</taxon>
        <taxon>Cirrhinus</taxon>
    </lineage>
</organism>
<feature type="non-terminal residue" evidence="2">
    <location>
        <position position="1"/>
    </location>
</feature>
<feature type="non-terminal residue" evidence="2">
    <location>
        <position position="120"/>
    </location>
</feature>
<sequence>SVHARTTKGSTKEKRLLDQGSTIPSTSLTLHPRAHVLHARERSNLHNTTFHTNCPHFNGRDAKLHTNSPTLHARDPTLLTSSPTLCARDPTLRTSSPTLHTRDPTLRATSPHQRSYSSHR</sequence>
<proteinExistence type="predicted"/>
<name>A0ABD0RBU1_CIRMR</name>
<evidence type="ECO:0000313" key="2">
    <source>
        <dbReference type="EMBL" id="KAL0195357.1"/>
    </source>
</evidence>
<comment type="caution">
    <text evidence="2">The sequence shown here is derived from an EMBL/GenBank/DDBJ whole genome shotgun (WGS) entry which is preliminary data.</text>
</comment>
<evidence type="ECO:0000313" key="3">
    <source>
        <dbReference type="Proteomes" id="UP001529510"/>
    </source>
</evidence>
<reference evidence="2 3" key="1">
    <citation type="submission" date="2024-05" db="EMBL/GenBank/DDBJ databases">
        <title>Genome sequencing and assembly of Indian major carp, Cirrhinus mrigala (Hamilton, 1822).</title>
        <authorList>
            <person name="Mohindra V."/>
            <person name="Chowdhury L.M."/>
            <person name="Lal K."/>
            <person name="Jena J.K."/>
        </authorList>
    </citation>
    <scope>NUCLEOTIDE SEQUENCE [LARGE SCALE GENOMIC DNA]</scope>
    <source>
        <strain evidence="2">CM1030</strain>
        <tissue evidence="2">Blood</tissue>
    </source>
</reference>
<feature type="region of interest" description="Disordered" evidence="1">
    <location>
        <begin position="1"/>
        <end position="27"/>
    </location>
</feature>
<evidence type="ECO:0000256" key="1">
    <source>
        <dbReference type="SAM" id="MobiDB-lite"/>
    </source>
</evidence>
<accession>A0ABD0RBU1</accession>
<keyword evidence="3" id="KW-1185">Reference proteome</keyword>